<feature type="transmembrane region" description="Helical" evidence="10">
    <location>
        <begin position="177"/>
        <end position="196"/>
    </location>
</feature>
<dbReference type="PANTHER" id="PTHR10050:SF46">
    <property type="entry name" value="PROTEIN O-MANNOSYL-TRANSFERASE 2"/>
    <property type="match status" value="1"/>
</dbReference>
<name>A0ABU3IC03_9ACTO</name>
<dbReference type="Pfam" id="PF16192">
    <property type="entry name" value="PMT_4TMC"/>
    <property type="match status" value="1"/>
</dbReference>
<evidence type="ECO:0000256" key="7">
    <source>
        <dbReference type="ARBA" id="ARBA00022989"/>
    </source>
</evidence>
<dbReference type="InterPro" id="IPR032421">
    <property type="entry name" value="PMT_4TMC"/>
</dbReference>
<evidence type="ECO:0000259" key="11">
    <source>
        <dbReference type="Pfam" id="PF02366"/>
    </source>
</evidence>
<feature type="transmembrane region" description="Helical" evidence="10">
    <location>
        <begin position="423"/>
        <end position="443"/>
    </location>
</feature>
<dbReference type="Pfam" id="PF02366">
    <property type="entry name" value="PMT"/>
    <property type="match status" value="1"/>
</dbReference>
<keyword evidence="7 10" id="KW-1133">Transmembrane helix</keyword>
<feature type="transmembrane region" description="Helical" evidence="10">
    <location>
        <begin position="258"/>
        <end position="275"/>
    </location>
</feature>
<evidence type="ECO:0000256" key="3">
    <source>
        <dbReference type="ARBA" id="ARBA00007222"/>
    </source>
</evidence>
<keyword evidence="5 10" id="KW-0808">Transferase</keyword>
<comment type="subcellular location">
    <subcellularLocation>
        <location evidence="10">Cell membrane</location>
    </subcellularLocation>
    <subcellularLocation>
        <location evidence="1">Endomembrane system</location>
        <topology evidence="1">Multi-pass membrane protein</topology>
    </subcellularLocation>
</comment>
<feature type="transmembrane region" description="Helical" evidence="10">
    <location>
        <begin position="153"/>
        <end position="171"/>
    </location>
</feature>
<proteinExistence type="inferred from homology"/>
<dbReference type="PANTHER" id="PTHR10050">
    <property type="entry name" value="DOLICHYL-PHOSPHATE-MANNOSE--PROTEIN MANNOSYLTRANSFERASE"/>
    <property type="match status" value="1"/>
</dbReference>
<evidence type="ECO:0000256" key="10">
    <source>
        <dbReference type="RuleBase" id="RU367007"/>
    </source>
</evidence>
<evidence type="ECO:0000313" key="14">
    <source>
        <dbReference type="Proteomes" id="UP001247542"/>
    </source>
</evidence>
<keyword evidence="4 10" id="KW-0328">Glycosyltransferase</keyword>
<protein>
    <recommendedName>
        <fullName evidence="9 10">Polyprenol-phosphate-mannose--protein mannosyltransferase</fullName>
        <ecNumber evidence="10">2.4.1.-</ecNumber>
    </recommendedName>
</protein>
<organism evidence="13 14">
    <name type="scientific">Gleimia hominis</name>
    <dbReference type="NCBI Taxonomy" id="595468"/>
    <lineage>
        <taxon>Bacteria</taxon>
        <taxon>Bacillati</taxon>
        <taxon>Actinomycetota</taxon>
        <taxon>Actinomycetes</taxon>
        <taxon>Actinomycetales</taxon>
        <taxon>Actinomycetaceae</taxon>
        <taxon>Gleimia</taxon>
    </lineage>
</organism>
<accession>A0ABU3IC03</accession>
<feature type="transmembrane region" description="Helical" evidence="10">
    <location>
        <begin position="481"/>
        <end position="505"/>
    </location>
</feature>
<dbReference type="Proteomes" id="UP001247542">
    <property type="component" value="Unassembled WGS sequence"/>
</dbReference>
<feature type="transmembrane region" description="Helical" evidence="10">
    <location>
        <begin position="296"/>
        <end position="315"/>
    </location>
</feature>
<comment type="similarity">
    <text evidence="3 10">Belongs to the glycosyltransferase 39 family.</text>
</comment>
<evidence type="ECO:0000259" key="12">
    <source>
        <dbReference type="Pfam" id="PF16192"/>
    </source>
</evidence>
<evidence type="ECO:0000256" key="5">
    <source>
        <dbReference type="ARBA" id="ARBA00022679"/>
    </source>
</evidence>
<reference evidence="13 14" key="1">
    <citation type="submission" date="2023-06" db="EMBL/GenBank/DDBJ databases">
        <title>Draft genome sequence of Gleimia hominis type strain CCUG 57540T.</title>
        <authorList>
            <person name="Salva-Serra F."/>
            <person name="Cardew S."/>
            <person name="Jensie Markopoulos S."/>
            <person name="Ohlen M."/>
            <person name="Inganas E."/>
            <person name="Svensson-Stadler L."/>
            <person name="Moore E.R.B."/>
        </authorList>
    </citation>
    <scope>NUCLEOTIDE SEQUENCE [LARGE SCALE GENOMIC DNA]</scope>
    <source>
        <strain evidence="13 14">CCUG 57540</strain>
    </source>
</reference>
<feature type="transmembrane region" description="Helical" evidence="10">
    <location>
        <begin position="397"/>
        <end position="414"/>
    </location>
</feature>
<feature type="transmembrane region" description="Helical" evidence="10">
    <location>
        <begin position="449"/>
        <end position="469"/>
    </location>
</feature>
<dbReference type="EC" id="2.4.1.-" evidence="10"/>
<keyword evidence="8 10" id="KW-0472">Membrane</keyword>
<dbReference type="RefSeq" id="WP_313274024.1">
    <property type="nucleotide sequence ID" value="NZ_JASXSX010000002.1"/>
</dbReference>
<comment type="pathway">
    <text evidence="2 10">Protein modification; protein glycosylation.</text>
</comment>
<dbReference type="EMBL" id="JASXSX010000002">
    <property type="protein sequence ID" value="MDT3767881.1"/>
    <property type="molecule type" value="Genomic_DNA"/>
</dbReference>
<evidence type="ECO:0000256" key="9">
    <source>
        <dbReference type="ARBA" id="ARBA00093617"/>
    </source>
</evidence>
<evidence type="ECO:0000256" key="1">
    <source>
        <dbReference type="ARBA" id="ARBA00004127"/>
    </source>
</evidence>
<dbReference type="InterPro" id="IPR027005">
    <property type="entry name" value="PMT-like"/>
</dbReference>
<evidence type="ECO:0000256" key="2">
    <source>
        <dbReference type="ARBA" id="ARBA00004922"/>
    </source>
</evidence>
<gene>
    <name evidence="13" type="ORF">QS713_07385</name>
</gene>
<keyword evidence="10" id="KW-1003">Cell membrane</keyword>
<evidence type="ECO:0000256" key="8">
    <source>
        <dbReference type="ARBA" id="ARBA00023136"/>
    </source>
</evidence>
<feature type="transmembrane region" description="Helical" evidence="10">
    <location>
        <begin position="124"/>
        <end position="146"/>
    </location>
</feature>
<evidence type="ECO:0000313" key="13">
    <source>
        <dbReference type="EMBL" id="MDT3767881.1"/>
    </source>
</evidence>
<comment type="caution">
    <text evidence="13">The sequence shown here is derived from an EMBL/GenBank/DDBJ whole genome shotgun (WGS) entry which is preliminary data.</text>
</comment>
<keyword evidence="6 10" id="KW-0812">Transmembrane</keyword>
<dbReference type="InterPro" id="IPR003342">
    <property type="entry name" value="ArnT-like_N"/>
</dbReference>
<feature type="domain" description="ArnT-like N-terminal" evidence="11">
    <location>
        <begin position="108"/>
        <end position="196"/>
    </location>
</feature>
<feature type="domain" description="Protein O-mannosyl-transferase C-terminal four TM" evidence="12">
    <location>
        <begin position="333"/>
        <end position="524"/>
    </location>
</feature>
<evidence type="ECO:0000256" key="4">
    <source>
        <dbReference type="ARBA" id="ARBA00022676"/>
    </source>
</evidence>
<comment type="function">
    <text evidence="10">Protein O-mannosyltransferase that catalyzes the transfer of a single mannose residue from a polyprenol phospho-mannosyl lipidic donor to the hydroxyl group of selected serine and threonine residues in acceptor proteins.</text>
</comment>
<evidence type="ECO:0000256" key="6">
    <source>
        <dbReference type="ARBA" id="ARBA00022692"/>
    </source>
</evidence>
<sequence>MHELPLIRSVRSKAWGLTLAIMAVAALIRLPGLSAIPTIIFDETYYVKDGWSLTQLGYEGKWETADANAVPQGDPGAERDTINKAFARGDTSGLSSKAAYVVHPQTGKWLIGMGMRLFGQSDPVGWRIATAVAGVFCVMLVCRLAWHLSYSRIAVGLAGSFVTLDGVSIVLSRTGLLDVFLALFTLAAFLCIVLDYRMSSAVLHRKYMETAVPPLSLERRISLPVRGKAWLGPSAGRRPWMLAAGVFAGLAISVKWSGLYVLAALGIFVVLFEFARRRKREPHPFFTAVIGEGLPAFVTLVPTAAVVYVLSWWSWFAHSNAWGRVHSGVWGTLSDWWQYHLQMYEFHRGLGSHHSYMSSAPQWLLQLRPTSFAYQKPGGSCGSSECVQAVLALGNPLLWWLGAAALVLLVVVFAHRLWRHQNVFVEGVLLTGYAATYLPWFLYLDRTTFNFYTVVLAPFVALTLTWAVREVAALAFPRSPVFALLVVALVFTLVVVTALFFMPIWTGQTISYDAWHLRMWLPSWV</sequence>
<keyword evidence="14" id="KW-1185">Reference proteome</keyword>